<evidence type="ECO:0008006" key="4">
    <source>
        <dbReference type="Google" id="ProtNLM"/>
    </source>
</evidence>
<name>A0AAW0GEP6_9APHY</name>
<keyword evidence="3" id="KW-1185">Reference proteome</keyword>
<gene>
    <name evidence="2" type="ORF">QCA50_005368</name>
</gene>
<dbReference type="InterPro" id="IPR036291">
    <property type="entry name" value="NAD(P)-bd_dom_sf"/>
</dbReference>
<reference evidence="2 3" key="1">
    <citation type="submission" date="2022-09" db="EMBL/GenBank/DDBJ databases">
        <authorList>
            <person name="Palmer J.M."/>
        </authorList>
    </citation>
    <scope>NUCLEOTIDE SEQUENCE [LARGE SCALE GENOMIC DNA]</scope>
    <source>
        <strain evidence="2 3">DSM 7382</strain>
    </source>
</reference>
<organism evidence="2 3">
    <name type="scientific">Cerrena zonata</name>
    <dbReference type="NCBI Taxonomy" id="2478898"/>
    <lineage>
        <taxon>Eukaryota</taxon>
        <taxon>Fungi</taxon>
        <taxon>Dikarya</taxon>
        <taxon>Basidiomycota</taxon>
        <taxon>Agaricomycotina</taxon>
        <taxon>Agaricomycetes</taxon>
        <taxon>Polyporales</taxon>
        <taxon>Cerrenaceae</taxon>
        <taxon>Cerrena</taxon>
    </lineage>
</organism>
<feature type="transmembrane region" description="Helical" evidence="1">
    <location>
        <begin position="18"/>
        <end position="36"/>
    </location>
</feature>
<dbReference type="EMBL" id="JASBNA010000005">
    <property type="protein sequence ID" value="KAK7691963.1"/>
    <property type="molecule type" value="Genomic_DNA"/>
</dbReference>
<sequence>MVLEQAYALSKRIIPPHYYPHAAVSSLALLVTFAFAQGRTTNRERDLHARTIIVTGAFTPLGITLITALASRGAHIIALSQYPLEHPQPALLIPLLRSTTDNQNIYAGPCRSLLTGINTHFLLEVPD</sequence>
<protein>
    <recommendedName>
        <fullName evidence="4">Ketoreductase (KR) domain-containing protein</fullName>
    </recommendedName>
</protein>
<evidence type="ECO:0000313" key="3">
    <source>
        <dbReference type="Proteomes" id="UP001385951"/>
    </source>
</evidence>
<proteinExistence type="predicted"/>
<dbReference type="Proteomes" id="UP001385951">
    <property type="component" value="Unassembled WGS sequence"/>
</dbReference>
<comment type="caution">
    <text evidence="2">The sequence shown here is derived from an EMBL/GenBank/DDBJ whole genome shotgun (WGS) entry which is preliminary data.</text>
</comment>
<evidence type="ECO:0000256" key="1">
    <source>
        <dbReference type="SAM" id="Phobius"/>
    </source>
</evidence>
<keyword evidence="1" id="KW-0812">Transmembrane</keyword>
<accession>A0AAW0GEP6</accession>
<feature type="transmembrane region" description="Helical" evidence="1">
    <location>
        <begin position="48"/>
        <end position="70"/>
    </location>
</feature>
<evidence type="ECO:0000313" key="2">
    <source>
        <dbReference type="EMBL" id="KAK7691963.1"/>
    </source>
</evidence>
<dbReference type="SUPFAM" id="SSF51735">
    <property type="entry name" value="NAD(P)-binding Rossmann-fold domains"/>
    <property type="match status" value="1"/>
</dbReference>
<keyword evidence="1" id="KW-0472">Membrane</keyword>
<keyword evidence="1" id="KW-1133">Transmembrane helix</keyword>
<dbReference type="AlphaFoldDB" id="A0AAW0GEP6"/>